<sequence length="670" mass="73405">MQMSEFNQAIEAAKRQQRRMLLWLGLGFIVVACFVAAALIASRATPIQVLPETINQDAQINVSRGLALIIDHHLYSLSDSAEVEASAPGYQTAKQRISESSFGKVTQITLEPLPAQVVLKTSLEDNKTSWYIDKKLTAISNTLETSLERGDYSITASHPYFEPISENYALKPGDVVEKTLSMTPISGELSLSTQPAGAAVSIDGEEVGQAPMSTSLPGGRYSLQIHKAGFETITDSIDITQTAKQVSRQYRLQAERARVNVSVSPVGGTLTVNGIDTPVADVIKIEANQDAVLKYKKSGYFSQSQRVNLKQGESTDLNFELKKEMGKVVIESTPQASVTISGKAIGQTPLNLTLDALPQTIRFDLAGYRSETRTITPTAKSTSSVSVNLLTEKQARLQEAPRSYKTYAGDEMQLFTANDTIIMGAERSEAGQRANEFIRKVTINRPFYAGVHEVSNQSYAQFDKSHSGGPNLPATSVSWLEAVRYANWLSQAEDLTPVYKINGNSVTHINDQADGYRLLTEAEWEWLARKAGRSAQTVFVWGNDKTIPPKAANIADESAKGSVTHYVPRYNDGYAGVAPVKSMKRELSGLFDMGGNVSEWTHDSYSLTVPKQGRTYSQTLDTTLVDEHVVKGANWRSGTLTELRASYRDGASQPRDDIGFRLGRFVYGGQ</sequence>
<protein>
    <submittedName>
        <fullName evidence="4">PEGA domain-containing protein</fullName>
    </submittedName>
</protein>
<comment type="caution">
    <text evidence="4">The sequence shown here is derived from an EMBL/GenBank/DDBJ whole genome shotgun (WGS) entry which is preliminary data.</text>
</comment>
<dbReference type="PANTHER" id="PTHR23150">
    <property type="entry name" value="SULFATASE MODIFYING FACTOR 1, 2"/>
    <property type="match status" value="1"/>
</dbReference>
<accession>A0ABN0TV02</accession>
<keyword evidence="1" id="KW-1133">Transmembrane helix</keyword>
<reference evidence="5" key="1">
    <citation type="journal article" date="2019" name="Int. J. Syst. Evol. Microbiol.">
        <title>The Global Catalogue of Microorganisms (GCM) 10K type strain sequencing project: providing services to taxonomists for standard genome sequencing and annotation.</title>
        <authorList>
            <consortium name="The Broad Institute Genomics Platform"/>
            <consortium name="The Broad Institute Genome Sequencing Center for Infectious Disease"/>
            <person name="Wu L."/>
            <person name="Ma J."/>
        </authorList>
    </citation>
    <scope>NUCLEOTIDE SEQUENCE [LARGE SCALE GENOMIC DNA]</scope>
    <source>
        <strain evidence="5">JCM 6886</strain>
    </source>
</reference>
<dbReference type="Pfam" id="PF03781">
    <property type="entry name" value="FGE-sulfatase"/>
    <property type="match status" value="1"/>
</dbReference>
<gene>
    <name evidence="4" type="ORF">GCM10008964_22560</name>
</gene>
<dbReference type="InterPro" id="IPR042095">
    <property type="entry name" value="SUMF_sf"/>
</dbReference>
<dbReference type="EMBL" id="BAAADG010000018">
    <property type="protein sequence ID" value="GAA0230916.1"/>
    <property type="molecule type" value="Genomic_DNA"/>
</dbReference>
<keyword evidence="1" id="KW-0472">Membrane</keyword>
<dbReference type="Gene3D" id="3.90.1580.10">
    <property type="entry name" value="paralog of FGE (formylglycine-generating enzyme)"/>
    <property type="match status" value="1"/>
</dbReference>
<feature type="domain" description="PEGA" evidence="3">
    <location>
        <begin position="326"/>
        <end position="389"/>
    </location>
</feature>
<feature type="domain" description="PEGA" evidence="3">
    <location>
        <begin position="187"/>
        <end position="255"/>
    </location>
</feature>
<evidence type="ECO:0000259" key="3">
    <source>
        <dbReference type="Pfam" id="PF08308"/>
    </source>
</evidence>
<dbReference type="PANTHER" id="PTHR23150:SF19">
    <property type="entry name" value="FORMYLGLYCINE-GENERATING ENZYME"/>
    <property type="match status" value="1"/>
</dbReference>
<dbReference type="SUPFAM" id="SSF56436">
    <property type="entry name" value="C-type lectin-like"/>
    <property type="match status" value="1"/>
</dbReference>
<evidence type="ECO:0000313" key="5">
    <source>
        <dbReference type="Proteomes" id="UP001501476"/>
    </source>
</evidence>
<evidence type="ECO:0000313" key="4">
    <source>
        <dbReference type="EMBL" id="GAA0230916.1"/>
    </source>
</evidence>
<evidence type="ECO:0000256" key="1">
    <source>
        <dbReference type="SAM" id="Phobius"/>
    </source>
</evidence>
<organism evidence="4 5">
    <name type="scientific">Methylophaga marina</name>
    <dbReference type="NCBI Taxonomy" id="45495"/>
    <lineage>
        <taxon>Bacteria</taxon>
        <taxon>Pseudomonadati</taxon>
        <taxon>Pseudomonadota</taxon>
        <taxon>Gammaproteobacteria</taxon>
        <taxon>Thiotrichales</taxon>
        <taxon>Piscirickettsiaceae</taxon>
        <taxon>Methylophaga</taxon>
    </lineage>
</organism>
<keyword evidence="1" id="KW-0812">Transmembrane</keyword>
<dbReference type="Pfam" id="PF08308">
    <property type="entry name" value="PEGA"/>
    <property type="match status" value="2"/>
</dbReference>
<name>A0ABN0TV02_9GAMM</name>
<dbReference type="InterPro" id="IPR013229">
    <property type="entry name" value="PEGA"/>
</dbReference>
<evidence type="ECO:0000259" key="2">
    <source>
        <dbReference type="Pfam" id="PF03781"/>
    </source>
</evidence>
<dbReference type="InterPro" id="IPR051043">
    <property type="entry name" value="Sulfatase_Mod_Factor_Kinase"/>
</dbReference>
<proteinExistence type="predicted"/>
<dbReference type="InterPro" id="IPR005532">
    <property type="entry name" value="SUMF_dom"/>
</dbReference>
<feature type="domain" description="Sulfatase-modifying factor enzyme-like" evidence="2">
    <location>
        <begin position="423"/>
        <end position="662"/>
    </location>
</feature>
<feature type="transmembrane region" description="Helical" evidence="1">
    <location>
        <begin position="21"/>
        <end position="41"/>
    </location>
</feature>
<dbReference type="InterPro" id="IPR016187">
    <property type="entry name" value="CTDL_fold"/>
</dbReference>
<dbReference type="Proteomes" id="UP001501476">
    <property type="component" value="Unassembled WGS sequence"/>
</dbReference>
<keyword evidence="5" id="KW-1185">Reference proteome</keyword>